<dbReference type="STRING" id="1235794.C811_01624"/>
<dbReference type="GO" id="GO:0009446">
    <property type="term" value="P:putrescine biosynthetic process"/>
    <property type="evidence" value="ECO:0007669"/>
    <property type="project" value="InterPro"/>
</dbReference>
<dbReference type="HOGENOM" id="CLU_3061169_0_0_11"/>
<gene>
    <name evidence="2" type="ORF">C811_01624</name>
</gene>
<protein>
    <recommendedName>
        <fullName evidence="4">Agmatine deiminase</fullName>
    </recommendedName>
</protein>
<dbReference type="AlphaFoldDB" id="R9KXT3"/>
<keyword evidence="1" id="KW-0378">Hydrolase</keyword>
<comment type="caution">
    <text evidence="2">The sequence shown here is derived from an EMBL/GenBank/DDBJ whole genome shotgun (WGS) entry which is preliminary data.</text>
</comment>
<keyword evidence="3" id="KW-1185">Reference proteome</keyword>
<dbReference type="Gene3D" id="3.75.10.10">
    <property type="entry name" value="L-arginine/glycine Amidinotransferase, Chain A"/>
    <property type="match status" value="1"/>
</dbReference>
<dbReference type="SUPFAM" id="SSF55909">
    <property type="entry name" value="Pentein"/>
    <property type="match status" value="1"/>
</dbReference>
<evidence type="ECO:0000313" key="2">
    <source>
        <dbReference type="EMBL" id="EOS51205.1"/>
    </source>
</evidence>
<dbReference type="GO" id="GO:0047632">
    <property type="term" value="F:agmatine deiminase activity"/>
    <property type="evidence" value="ECO:0007669"/>
    <property type="project" value="TreeGrafter"/>
</dbReference>
<dbReference type="Pfam" id="PF04371">
    <property type="entry name" value="PAD_porph"/>
    <property type="match status" value="1"/>
</dbReference>
<sequence length="53" mass="5712">MFPLFGDEVHDRQAAEVLGEAYPDREIVGVACHEMFLGGGNIHCATQQQPAVG</sequence>
<dbReference type="eggNOG" id="COG2957">
    <property type="taxonomic scope" value="Bacteria"/>
</dbReference>
<dbReference type="PANTHER" id="PTHR31377:SF0">
    <property type="entry name" value="AGMATINE DEIMINASE-RELATED"/>
    <property type="match status" value="1"/>
</dbReference>
<evidence type="ECO:0000313" key="3">
    <source>
        <dbReference type="Proteomes" id="UP000014204"/>
    </source>
</evidence>
<dbReference type="RefSeq" id="WP_016309822.1">
    <property type="nucleotide sequence ID" value="NZ_KE159646.1"/>
</dbReference>
<accession>R9KXT3</accession>
<evidence type="ECO:0008006" key="4">
    <source>
        <dbReference type="Google" id="ProtNLM"/>
    </source>
</evidence>
<dbReference type="GO" id="GO:0004668">
    <property type="term" value="F:protein-arginine deiminase activity"/>
    <property type="evidence" value="ECO:0007669"/>
    <property type="project" value="InterPro"/>
</dbReference>
<dbReference type="InterPro" id="IPR007466">
    <property type="entry name" value="Peptidyl-Arg-deiminase_porph"/>
</dbReference>
<organism evidence="2 3">
    <name type="scientific">Adlercreutzia caecimuris B7</name>
    <dbReference type="NCBI Taxonomy" id="1235794"/>
    <lineage>
        <taxon>Bacteria</taxon>
        <taxon>Bacillati</taxon>
        <taxon>Actinomycetota</taxon>
        <taxon>Coriobacteriia</taxon>
        <taxon>Eggerthellales</taxon>
        <taxon>Eggerthellaceae</taxon>
        <taxon>Adlercreutzia</taxon>
    </lineage>
</organism>
<evidence type="ECO:0000256" key="1">
    <source>
        <dbReference type="ARBA" id="ARBA00022801"/>
    </source>
</evidence>
<dbReference type="EMBL" id="ASSY01000008">
    <property type="protein sequence ID" value="EOS51205.1"/>
    <property type="molecule type" value="Genomic_DNA"/>
</dbReference>
<name>R9KXT3_9ACTN</name>
<dbReference type="PANTHER" id="PTHR31377">
    <property type="entry name" value="AGMATINE DEIMINASE-RELATED"/>
    <property type="match status" value="1"/>
</dbReference>
<dbReference type="Proteomes" id="UP000014204">
    <property type="component" value="Unassembled WGS sequence"/>
</dbReference>
<proteinExistence type="predicted"/>
<reference evidence="2 3" key="1">
    <citation type="submission" date="2013-04" db="EMBL/GenBank/DDBJ databases">
        <title>The Genome Sequence of Enterorhabdus caecimuris B7.</title>
        <authorList>
            <consortium name="The Broad Institute Genomics Platform"/>
            <consortium name="The Broad Institute Genome Sequencing Center for Infectious Disease"/>
            <person name="Earl A."/>
            <person name="Xavier R."/>
            <person name="Elson C."/>
            <person name="Duck W."/>
            <person name="Walker B."/>
            <person name="Young S."/>
            <person name="Zeng Q."/>
            <person name="Gargeya S."/>
            <person name="Fitzgerald M."/>
            <person name="Haas B."/>
            <person name="Abouelleil A."/>
            <person name="Allen A.W."/>
            <person name="Alvarado L."/>
            <person name="Arachchi H.M."/>
            <person name="Berlin A.M."/>
            <person name="Chapman S.B."/>
            <person name="Gainer-Dewar J."/>
            <person name="Goldberg J."/>
            <person name="Griggs A."/>
            <person name="Gujja S."/>
            <person name="Hansen M."/>
            <person name="Howarth C."/>
            <person name="Imamovic A."/>
            <person name="Ireland A."/>
            <person name="Larimer J."/>
            <person name="McCowan C."/>
            <person name="Murphy C."/>
            <person name="Pearson M."/>
            <person name="Poon T.W."/>
            <person name="Priest M."/>
            <person name="Roberts A."/>
            <person name="Saif S."/>
            <person name="Shea T."/>
            <person name="Sisk P."/>
            <person name="Sykes S."/>
            <person name="Wortman J."/>
            <person name="Nusbaum C."/>
            <person name="Birren B."/>
        </authorList>
    </citation>
    <scope>NUCLEOTIDE SEQUENCE [LARGE SCALE GENOMIC DNA]</scope>
    <source>
        <strain evidence="2 3">B7</strain>
    </source>
</reference>
<dbReference type="GeneID" id="82191942"/>